<dbReference type="CDD" id="cd00130">
    <property type="entry name" value="PAS"/>
    <property type="match status" value="1"/>
</dbReference>
<feature type="domain" description="PAC" evidence="10">
    <location>
        <begin position="1508"/>
        <end position="1560"/>
    </location>
</feature>
<dbReference type="SMART" id="SM00388">
    <property type="entry name" value="HisKA"/>
    <property type="match status" value="1"/>
</dbReference>
<feature type="domain" description="Protein kinase" evidence="8">
    <location>
        <begin position="1"/>
        <end position="243"/>
    </location>
</feature>
<dbReference type="InterPro" id="IPR003018">
    <property type="entry name" value="GAF"/>
</dbReference>
<dbReference type="InterPro" id="IPR000014">
    <property type="entry name" value="PAS"/>
</dbReference>
<dbReference type="PROSITE" id="PS50109">
    <property type="entry name" value="HIS_KIN"/>
    <property type="match status" value="1"/>
</dbReference>
<dbReference type="InterPro" id="IPR000719">
    <property type="entry name" value="Prot_kinase_dom"/>
</dbReference>
<feature type="region of interest" description="Disordered" evidence="7">
    <location>
        <begin position="1"/>
        <end position="24"/>
    </location>
</feature>
<dbReference type="Pfam" id="PF02518">
    <property type="entry name" value="HATPase_c"/>
    <property type="match status" value="1"/>
</dbReference>
<accession>A0ABW6WG61</accession>
<keyword evidence="6" id="KW-0902">Two-component regulatory system</keyword>
<dbReference type="SUPFAM" id="SSF55781">
    <property type="entry name" value="GAF domain-like"/>
    <property type="match status" value="1"/>
</dbReference>
<dbReference type="RefSeq" id="WP_020510165.1">
    <property type="nucleotide sequence ID" value="NZ_JBIAZU010000004.1"/>
</dbReference>
<dbReference type="SUPFAM" id="SSF55785">
    <property type="entry name" value="PYP-like sensor domain (PAS domain)"/>
    <property type="match status" value="1"/>
</dbReference>
<dbReference type="Pfam" id="PF13191">
    <property type="entry name" value="AAA_16"/>
    <property type="match status" value="1"/>
</dbReference>
<comment type="subcellular location">
    <subcellularLocation>
        <location evidence="2">Cell membrane</location>
    </subcellularLocation>
</comment>
<evidence type="ECO:0000259" key="9">
    <source>
        <dbReference type="PROSITE" id="PS50109"/>
    </source>
</evidence>
<keyword evidence="12" id="KW-1185">Reference proteome</keyword>
<keyword evidence="4" id="KW-0597">Phosphoprotein</keyword>
<reference evidence="11 12" key="1">
    <citation type="submission" date="2024-10" db="EMBL/GenBank/DDBJ databases">
        <title>The Natural Products Discovery Center: Release of the First 8490 Sequenced Strains for Exploring Actinobacteria Biosynthetic Diversity.</title>
        <authorList>
            <person name="Kalkreuter E."/>
            <person name="Kautsar S.A."/>
            <person name="Yang D."/>
            <person name="Bader C.D."/>
            <person name="Teijaro C.N."/>
            <person name="Fluegel L."/>
            <person name="Davis C.M."/>
            <person name="Simpson J.R."/>
            <person name="Lauterbach L."/>
            <person name="Steele A.D."/>
            <person name="Gui C."/>
            <person name="Meng S."/>
            <person name="Li G."/>
            <person name="Viehrig K."/>
            <person name="Ye F."/>
            <person name="Su P."/>
            <person name="Kiefer A.F."/>
            <person name="Nichols A."/>
            <person name="Cepeda A.J."/>
            <person name="Yan W."/>
            <person name="Fan B."/>
            <person name="Jiang Y."/>
            <person name="Adhikari A."/>
            <person name="Zheng C.-J."/>
            <person name="Schuster L."/>
            <person name="Cowan T.M."/>
            <person name="Smanski M.J."/>
            <person name="Chevrette M.G."/>
            <person name="De Carvalho L.P.S."/>
            <person name="Shen B."/>
        </authorList>
    </citation>
    <scope>NUCLEOTIDE SEQUENCE [LARGE SCALE GENOMIC DNA]</scope>
    <source>
        <strain evidence="11 12">NPDC000087</strain>
    </source>
</reference>
<dbReference type="SMART" id="SM00065">
    <property type="entry name" value="GAF"/>
    <property type="match status" value="1"/>
</dbReference>
<dbReference type="InterPro" id="IPR027417">
    <property type="entry name" value="P-loop_NTPase"/>
</dbReference>
<dbReference type="InterPro" id="IPR036890">
    <property type="entry name" value="HATPase_C_sf"/>
</dbReference>
<gene>
    <name evidence="11" type="ORF">ACFY35_22820</name>
</gene>
<feature type="domain" description="Histidine kinase" evidence="9">
    <location>
        <begin position="1585"/>
        <end position="1794"/>
    </location>
</feature>
<dbReference type="PRINTS" id="PR00344">
    <property type="entry name" value="BCTRLSENSOR"/>
</dbReference>
<keyword evidence="5" id="KW-0808">Transferase</keyword>
<dbReference type="SUPFAM" id="SSF52540">
    <property type="entry name" value="P-loop containing nucleoside triphosphate hydrolases"/>
    <property type="match status" value="1"/>
</dbReference>
<evidence type="ECO:0000313" key="12">
    <source>
        <dbReference type="Proteomes" id="UP001602245"/>
    </source>
</evidence>
<dbReference type="SMART" id="SM00387">
    <property type="entry name" value="HATPase_c"/>
    <property type="match status" value="1"/>
</dbReference>
<dbReference type="InterPro" id="IPR003594">
    <property type="entry name" value="HATPase_dom"/>
</dbReference>
<evidence type="ECO:0000313" key="11">
    <source>
        <dbReference type="EMBL" id="MFF5292284.1"/>
    </source>
</evidence>
<dbReference type="SUPFAM" id="SSF47384">
    <property type="entry name" value="Homodimeric domain of signal transducing histidine kinase"/>
    <property type="match status" value="1"/>
</dbReference>
<dbReference type="InterPro" id="IPR000700">
    <property type="entry name" value="PAS-assoc_C"/>
</dbReference>
<dbReference type="Gene3D" id="3.30.450.40">
    <property type="match status" value="1"/>
</dbReference>
<comment type="caution">
    <text evidence="11">The sequence shown here is derived from an EMBL/GenBank/DDBJ whole genome shotgun (WGS) entry which is preliminary data.</text>
</comment>
<dbReference type="Pfam" id="PF13426">
    <property type="entry name" value="PAS_9"/>
    <property type="match status" value="1"/>
</dbReference>
<proteinExistence type="predicted"/>
<dbReference type="Proteomes" id="UP001602245">
    <property type="component" value="Unassembled WGS sequence"/>
</dbReference>
<evidence type="ECO:0000256" key="3">
    <source>
        <dbReference type="ARBA" id="ARBA00012438"/>
    </source>
</evidence>
<dbReference type="InterPro" id="IPR004358">
    <property type="entry name" value="Sig_transdc_His_kin-like_C"/>
</dbReference>
<dbReference type="Gene3D" id="3.30.450.20">
    <property type="entry name" value="PAS domain"/>
    <property type="match status" value="1"/>
</dbReference>
<dbReference type="Pfam" id="PF01590">
    <property type="entry name" value="GAF"/>
    <property type="match status" value="1"/>
</dbReference>
<dbReference type="EMBL" id="JBIAZU010000004">
    <property type="protein sequence ID" value="MFF5292284.1"/>
    <property type="molecule type" value="Genomic_DNA"/>
</dbReference>
<dbReference type="InterPro" id="IPR011009">
    <property type="entry name" value="Kinase-like_dom_sf"/>
</dbReference>
<dbReference type="PROSITE" id="PS00109">
    <property type="entry name" value="PROTEIN_KINASE_TYR"/>
    <property type="match status" value="1"/>
</dbReference>
<dbReference type="SUPFAM" id="SSF55874">
    <property type="entry name" value="ATPase domain of HSP90 chaperone/DNA topoisomerase II/histidine kinase"/>
    <property type="match status" value="1"/>
</dbReference>
<evidence type="ECO:0000256" key="7">
    <source>
        <dbReference type="SAM" id="MobiDB-lite"/>
    </source>
</evidence>
<dbReference type="Pfam" id="PF00512">
    <property type="entry name" value="HisKA"/>
    <property type="match status" value="1"/>
</dbReference>
<evidence type="ECO:0000256" key="2">
    <source>
        <dbReference type="ARBA" id="ARBA00004236"/>
    </source>
</evidence>
<dbReference type="SMART" id="SM00091">
    <property type="entry name" value="PAS"/>
    <property type="match status" value="1"/>
</dbReference>
<name>A0ABW6WG61_9ACTN</name>
<dbReference type="InterPro" id="IPR005467">
    <property type="entry name" value="His_kinase_dom"/>
</dbReference>
<dbReference type="SMART" id="SM00086">
    <property type="entry name" value="PAC"/>
    <property type="match status" value="1"/>
</dbReference>
<evidence type="ECO:0000259" key="8">
    <source>
        <dbReference type="PROSITE" id="PS50011"/>
    </source>
</evidence>
<evidence type="ECO:0000256" key="5">
    <source>
        <dbReference type="ARBA" id="ARBA00022777"/>
    </source>
</evidence>
<dbReference type="Gene3D" id="3.30.565.10">
    <property type="entry name" value="Histidine kinase-like ATPase, C-terminal domain"/>
    <property type="match status" value="1"/>
</dbReference>
<dbReference type="CDD" id="cd00075">
    <property type="entry name" value="HATPase"/>
    <property type="match status" value="1"/>
</dbReference>
<dbReference type="Pfam" id="PF00069">
    <property type="entry name" value="Pkinase"/>
    <property type="match status" value="1"/>
</dbReference>
<evidence type="ECO:0000256" key="6">
    <source>
        <dbReference type="ARBA" id="ARBA00023012"/>
    </source>
</evidence>
<dbReference type="InterPro" id="IPR003661">
    <property type="entry name" value="HisK_dim/P_dom"/>
</dbReference>
<dbReference type="InterPro" id="IPR008266">
    <property type="entry name" value="Tyr_kinase_AS"/>
</dbReference>
<dbReference type="InterPro" id="IPR035965">
    <property type="entry name" value="PAS-like_dom_sf"/>
</dbReference>
<dbReference type="EC" id="2.7.13.3" evidence="3"/>
<organism evidence="11 12">
    <name type="scientific">Paractinoplanes globisporus</name>
    <dbReference type="NCBI Taxonomy" id="113565"/>
    <lineage>
        <taxon>Bacteria</taxon>
        <taxon>Bacillati</taxon>
        <taxon>Actinomycetota</taxon>
        <taxon>Actinomycetes</taxon>
        <taxon>Micromonosporales</taxon>
        <taxon>Micromonosporaceae</taxon>
        <taxon>Paractinoplanes</taxon>
    </lineage>
</organism>
<dbReference type="PANTHER" id="PTHR43642:SF1">
    <property type="entry name" value="HYBRID SIGNAL TRANSDUCTION HISTIDINE KINASE G"/>
    <property type="match status" value="1"/>
</dbReference>
<protein>
    <recommendedName>
        <fullName evidence="3">histidine kinase</fullName>
        <ecNumber evidence="3">2.7.13.3</ecNumber>
    </recommendedName>
</protein>
<dbReference type="SUPFAM" id="SSF56112">
    <property type="entry name" value="Protein kinase-like (PK-like)"/>
    <property type="match status" value="1"/>
</dbReference>
<dbReference type="CDD" id="cd14014">
    <property type="entry name" value="STKc_PknB_like"/>
    <property type="match status" value="1"/>
</dbReference>
<dbReference type="InterPro" id="IPR001610">
    <property type="entry name" value="PAC"/>
</dbReference>
<dbReference type="InterPro" id="IPR029016">
    <property type="entry name" value="GAF-like_dom_sf"/>
</dbReference>
<dbReference type="Gene3D" id="1.10.287.130">
    <property type="match status" value="1"/>
</dbReference>
<evidence type="ECO:0000256" key="1">
    <source>
        <dbReference type="ARBA" id="ARBA00000085"/>
    </source>
</evidence>
<keyword evidence="5" id="KW-0418">Kinase</keyword>
<dbReference type="PROSITE" id="PS50113">
    <property type="entry name" value="PAC"/>
    <property type="match status" value="1"/>
</dbReference>
<feature type="compositionally biased region" description="Basic and acidic residues" evidence="7">
    <location>
        <begin position="1"/>
        <end position="13"/>
    </location>
</feature>
<dbReference type="InterPro" id="IPR036097">
    <property type="entry name" value="HisK_dim/P_sf"/>
</dbReference>
<dbReference type="Gene3D" id="3.40.50.300">
    <property type="entry name" value="P-loop containing nucleotide triphosphate hydrolases"/>
    <property type="match status" value="1"/>
</dbReference>
<comment type="catalytic activity">
    <reaction evidence="1">
        <text>ATP + protein L-histidine = ADP + protein N-phospho-L-histidine.</text>
        <dbReference type="EC" id="2.7.13.3"/>
    </reaction>
</comment>
<dbReference type="PROSITE" id="PS50011">
    <property type="entry name" value="PROTEIN_KINASE_DOM"/>
    <property type="match status" value="1"/>
</dbReference>
<dbReference type="CDD" id="cd00082">
    <property type="entry name" value="HisKA"/>
    <property type="match status" value="1"/>
</dbReference>
<dbReference type="SMART" id="SM00220">
    <property type="entry name" value="S_TKc"/>
    <property type="match status" value="1"/>
</dbReference>
<dbReference type="InterPro" id="IPR053159">
    <property type="entry name" value="Hybrid_Histidine_Kinase"/>
</dbReference>
<dbReference type="PANTHER" id="PTHR43642">
    <property type="entry name" value="HYBRID SIGNAL TRANSDUCTION HISTIDINE KINASE G"/>
    <property type="match status" value="1"/>
</dbReference>
<evidence type="ECO:0000256" key="4">
    <source>
        <dbReference type="ARBA" id="ARBA00022553"/>
    </source>
</evidence>
<evidence type="ECO:0000259" key="10">
    <source>
        <dbReference type="PROSITE" id="PS50113"/>
    </source>
</evidence>
<sequence>MGEELLYRGERTQVSRQTAPDGDGPVICKRALGPGATRRVEHERSTLRKLAGIRGVPALAGRQPRQVLVLRDAGGRSSAQVRLPVARLIEVARSLAETVAGIHRAGLLHRDITPDNLIVPAAGTPVLIDYDLALPARTGSAPPGEPVGTLGYLPPEQTGRLRLPIDRRSDLYGVGATLYALATGHPPFPGDDPLELIRDTLVRVPEAPAGRLPPGLSAIIMRLLEKDPDHRYQSAEALTHDLARFDAGPESGWRIGERDFPAVLAGPVHLVGRGAEMRRLAGALDRVQSAGGPAVLISGPPGVGKSALASALRAVVTARGGWFSTGKYDQFRTGTGSGGIRRTLTHLAGQLLAEPAPEMAAHRQRLIADLGPNTATIAAAIPDMATLLGPQEEPAGDDPGAAPGRLSAAIVALLRAVAARHPLVLVIDDLQWASSASLRILDGVLSAGAIPGLLILATYRDQEVDESHPLAPLAARWERDGEIGPPIRLDGLTTDGLAELIGTVLRMAPAATAGLAELIGEASEGNPYASIELLNALRADGLLELADDGWRWDDEAVRGFVSRNRVPELLAARLEQLPEPSRLVLTALACLGGDTRPSLLASGLRMPEPTVVQHLAPAVRERLIIIDRAGSPSAAVHFRHDLILRAARDGFDADDRDRLQLDLARRLAAGEEGRQEAAEQYLAVADKIDSPREQRIAALLLHEAGRRSAELTNYPVAEELMSCAATLAAAGDADDPARNAIALDRHATLYCLGRLADGDDVYHDLIGRTPDLLTLAAATTVQINSLAQRGANTPATELGLGVLRRMGIVPPRDLARSVSARLENLYRWVSSPTARHDQTTDPQIIAAGRLINRLLAPAFQLDALLHAWLVLEAHDLWVRHGVCAPFVGTLGAGIAVTIDQREDYRTGYLLTRHVVDVGRERGYRAETAVARYMHLCLAAHWFEPIEDVAEAALQARDDLVSAGDVQVAGLLSIRLIAILVDCTETLEAVSDELGGYLAFSERTGGRYAHLMMISYQQLILALQGRTAAPGSFTTADLDEEAYRKEAAAYGTGLGTYHANRAFSALIFDDAAALDEHSAAAMANIRSIRGFPVSVVAWLTRALCLARQLSTAPGVAAELADARDWLALRAAECPRNLRPLLHLVDAEHAWARGDLATATREFDAGLAEVSGRPWHHALLAERAGLFHLAEGLAHGGRQLLAEARDAYRRWGADGKVIALEAAHPFLRDSAAAPAADPSDQRIDLMAVLRASQALSSETTVAGLQARVGDLLSAMTGATDVHLVLQHQETSNWYASAIAGPGRGAHEPVADPEAGDAPNGLPLSAIRYVLRTGEPLLVADATGDDRFARDPYLAGLDTCALLVAPVPSHNVARAVLVLENRHQRDVFSTDRLETVRLIAGQLAVSLDNALLHDSLENAVKARTADLAATNRRLADGERRLRSHFEHAAVGQVIHGTDDHIEDANPAFLTMIGKSLRELAGARLTDLFATADRDEHRRELGEIIADRRPLISRELHLRRADGNRLAAHVTVSAVRDADGHVDHLVSIFQDVSARRAAEAARDEAHLELAERNRDLESANQLKSDLIGMLGHEINNPLAMILGYVDLALTEDDVPGPVSELLGNIHRSAKRLDTIVHEVLALVSIDAGRLTALPRPIRVADHIEAALTATATTGVRVSCQHDLVAAMQPGHFDHILTNLISNAAKYAGGATAIKAAPSADHASVTVEVHDEGPGVPRDFRSHLFDRFARADRTAGTVSGTGLGLYIVRELARANGGDVGYRPAPHRGSIFVLTLPLSTSDDPNHHPTLHAAATG</sequence>
<dbReference type="Gene3D" id="1.10.510.10">
    <property type="entry name" value="Transferase(Phosphotransferase) domain 1"/>
    <property type="match status" value="1"/>
</dbReference>
<dbReference type="InterPro" id="IPR041664">
    <property type="entry name" value="AAA_16"/>
</dbReference>
<dbReference type="NCBIfam" id="TIGR00229">
    <property type="entry name" value="sensory_box"/>
    <property type="match status" value="1"/>
</dbReference>